<accession>A0ABN8J7U2</accession>
<proteinExistence type="predicted"/>
<dbReference type="Proteomes" id="UP000837857">
    <property type="component" value="Chromosome 7"/>
</dbReference>
<keyword evidence="3" id="KW-1185">Reference proteome</keyword>
<feature type="compositionally biased region" description="Basic and acidic residues" evidence="1">
    <location>
        <begin position="32"/>
        <end position="50"/>
    </location>
</feature>
<evidence type="ECO:0000313" key="2">
    <source>
        <dbReference type="EMBL" id="CAH2073395.1"/>
    </source>
</evidence>
<feature type="region of interest" description="Disordered" evidence="1">
    <location>
        <begin position="1"/>
        <end position="62"/>
    </location>
</feature>
<organism evidence="2 3">
    <name type="scientific">Iphiclides podalirius</name>
    <name type="common">scarce swallowtail</name>
    <dbReference type="NCBI Taxonomy" id="110791"/>
    <lineage>
        <taxon>Eukaryota</taxon>
        <taxon>Metazoa</taxon>
        <taxon>Ecdysozoa</taxon>
        <taxon>Arthropoda</taxon>
        <taxon>Hexapoda</taxon>
        <taxon>Insecta</taxon>
        <taxon>Pterygota</taxon>
        <taxon>Neoptera</taxon>
        <taxon>Endopterygota</taxon>
        <taxon>Lepidoptera</taxon>
        <taxon>Glossata</taxon>
        <taxon>Ditrysia</taxon>
        <taxon>Papilionoidea</taxon>
        <taxon>Papilionidae</taxon>
        <taxon>Papilioninae</taxon>
        <taxon>Iphiclides</taxon>
    </lineage>
</organism>
<sequence>MGPPESRWMSFRVGRKSVTARQLPHGGANSQGREHIRPDIRTRNGRRENDAADFTSDPADTAAPTYPDIFTADFMGVLSLKFNAATRGRPLRDSRAVVLDMCTRFTQARRRNQQPL</sequence>
<reference evidence="2" key="1">
    <citation type="submission" date="2022-03" db="EMBL/GenBank/DDBJ databases">
        <authorList>
            <person name="Martin H S."/>
        </authorList>
    </citation>
    <scope>NUCLEOTIDE SEQUENCE</scope>
</reference>
<feature type="non-terminal residue" evidence="2">
    <location>
        <position position="116"/>
    </location>
</feature>
<evidence type="ECO:0000256" key="1">
    <source>
        <dbReference type="SAM" id="MobiDB-lite"/>
    </source>
</evidence>
<protein>
    <submittedName>
        <fullName evidence="2">Uncharacterized protein</fullName>
    </submittedName>
</protein>
<name>A0ABN8J7U2_9NEOP</name>
<evidence type="ECO:0000313" key="3">
    <source>
        <dbReference type="Proteomes" id="UP000837857"/>
    </source>
</evidence>
<dbReference type="EMBL" id="OW152819">
    <property type="protein sequence ID" value="CAH2073395.1"/>
    <property type="molecule type" value="Genomic_DNA"/>
</dbReference>
<gene>
    <name evidence="2" type="ORF">IPOD504_LOCUS15621</name>
</gene>